<feature type="region of interest" description="Disordered" evidence="1">
    <location>
        <begin position="428"/>
        <end position="463"/>
    </location>
</feature>
<name>A0A6P2BZY6_9ACTN</name>
<comment type="caution">
    <text evidence="3">The sequence shown here is derived from an EMBL/GenBank/DDBJ whole genome shotgun (WGS) entry which is preliminary data.</text>
</comment>
<sequence>MFAAALRSAGLPAGPDRSERLAGALTVMRARTIAQLHACALATMVSAPNQVDTFERVFNEMFGTGPAGTQRPEVTAPQQNMIVESAERADGEDAAADASSADELPPELAGLDEALSEGMGRDREAESDSDAEPDEGMPAVRRVASRTERLRERDFAQLSPSELAQLATLMRELVIAVPPRRTRRYRPKKDGARLDMRRTMRQATRTGGEPVRIARRAVRTRQRRLVVLCDISGSMEPYARAILQLMYVASRSSGATGGGGSGFSGPSGDASRPRTEVFTFATRLTRLTPFLAAASPETMLARAGEAAPDWAGGTRIGAALREFNDRYGVRGMGRGAVILIISDGWETGDPVVLGAQMARLHRIAYRIVWANPRTQSERYRPEVGGMAAAWPYCDAVVSAHNFESLGELLEALRAPRVHRPSYVPSFPDSPAAPVPAAASAAEPPPMNLPITQQLGRHWSPGRS</sequence>
<dbReference type="Pfam" id="PF05762">
    <property type="entry name" value="VWA_CoxE"/>
    <property type="match status" value="2"/>
</dbReference>
<feature type="region of interest" description="Disordered" evidence="1">
    <location>
        <begin position="87"/>
        <end position="106"/>
    </location>
</feature>
<dbReference type="PANTHER" id="PTHR39338:SF6">
    <property type="entry name" value="BLL5662 PROTEIN"/>
    <property type="match status" value="1"/>
</dbReference>
<accession>A0A6P2BZY6</accession>
<dbReference type="OrthoDB" id="9790469at2"/>
<evidence type="ECO:0000259" key="2">
    <source>
        <dbReference type="SMART" id="SM00327"/>
    </source>
</evidence>
<evidence type="ECO:0000256" key="1">
    <source>
        <dbReference type="SAM" id="MobiDB-lite"/>
    </source>
</evidence>
<feature type="region of interest" description="Disordered" evidence="1">
    <location>
        <begin position="117"/>
        <end position="146"/>
    </location>
</feature>
<dbReference type="SUPFAM" id="SSF53300">
    <property type="entry name" value="vWA-like"/>
    <property type="match status" value="1"/>
</dbReference>
<reference evidence="3 4" key="1">
    <citation type="submission" date="2018-11" db="EMBL/GenBank/DDBJ databases">
        <title>Trebonia kvetii gen.nov., sp.nov., a novel acidophilic actinobacterium, and proposal of the new actinobacterial family Treboniaceae fam. nov.</title>
        <authorList>
            <person name="Rapoport D."/>
            <person name="Sagova-Mareckova M."/>
            <person name="Sedlacek I."/>
            <person name="Provaznik J."/>
            <person name="Kralova S."/>
            <person name="Pavlinic D."/>
            <person name="Benes V."/>
            <person name="Kopecky J."/>
        </authorList>
    </citation>
    <scope>NUCLEOTIDE SEQUENCE [LARGE SCALE GENOMIC DNA]</scope>
    <source>
        <strain evidence="3 4">15Tr583</strain>
    </source>
</reference>
<dbReference type="InterPro" id="IPR011195">
    <property type="entry name" value="UCP010256"/>
</dbReference>
<feature type="domain" description="VWFA" evidence="2">
    <location>
        <begin position="222"/>
        <end position="410"/>
    </location>
</feature>
<dbReference type="AlphaFoldDB" id="A0A6P2BZY6"/>
<dbReference type="InterPro" id="IPR002035">
    <property type="entry name" value="VWF_A"/>
</dbReference>
<dbReference type="InterPro" id="IPR008912">
    <property type="entry name" value="Uncharacterised_CoxE"/>
</dbReference>
<evidence type="ECO:0000313" key="4">
    <source>
        <dbReference type="Proteomes" id="UP000460272"/>
    </source>
</evidence>
<protein>
    <submittedName>
        <fullName evidence="3">VWA domain-containing protein</fullName>
    </submittedName>
</protein>
<dbReference type="PIRSF" id="PIRSF010256">
    <property type="entry name" value="CoxE_vWa"/>
    <property type="match status" value="1"/>
</dbReference>
<dbReference type="SMART" id="SM00327">
    <property type="entry name" value="VWA"/>
    <property type="match status" value="1"/>
</dbReference>
<evidence type="ECO:0000313" key="3">
    <source>
        <dbReference type="EMBL" id="TVZ04654.1"/>
    </source>
</evidence>
<dbReference type="PANTHER" id="PTHR39338">
    <property type="entry name" value="BLL5662 PROTEIN-RELATED"/>
    <property type="match status" value="1"/>
</dbReference>
<feature type="compositionally biased region" description="Low complexity" evidence="1">
    <location>
        <begin position="428"/>
        <end position="441"/>
    </location>
</feature>
<dbReference type="CDD" id="cd00198">
    <property type="entry name" value="vWFA"/>
    <property type="match status" value="1"/>
</dbReference>
<keyword evidence="4" id="KW-1185">Reference proteome</keyword>
<organism evidence="3 4">
    <name type="scientific">Trebonia kvetii</name>
    <dbReference type="NCBI Taxonomy" id="2480626"/>
    <lineage>
        <taxon>Bacteria</taxon>
        <taxon>Bacillati</taxon>
        <taxon>Actinomycetota</taxon>
        <taxon>Actinomycetes</taxon>
        <taxon>Streptosporangiales</taxon>
        <taxon>Treboniaceae</taxon>
        <taxon>Trebonia</taxon>
    </lineage>
</organism>
<dbReference type="Gene3D" id="3.40.50.410">
    <property type="entry name" value="von Willebrand factor, type A domain"/>
    <property type="match status" value="1"/>
</dbReference>
<dbReference type="Proteomes" id="UP000460272">
    <property type="component" value="Unassembled WGS sequence"/>
</dbReference>
<gene>
    <name evidence="3" type="ORF">EAS64_16255</name>
</gene>
<dbReference type="InterPro" id="IPR036465">
    <property type="entry name" value="vWFA_dom_sf"/>
</dbReference>
<proteinExistence type="predicted"/>
<dbReference type="EMBL" id="RPFW01000003">
    <property type="protein sequence ID" value="TVZ04654.1"/>
    <property type="molecule type" value="Genomic_DNA"/>
</dbReference>